<feature type="compositionally biased region" description="Basic residues" evidence="3">
    <location>
        <begin position="181"/>
        <end position="201"/>
    </location>
</feature>
<dbReference type="SMART" id="SM00297">
    <property type="entry name" value="BROMO"/>
    <property type="match status" value="1"/>
</dbReference>
<sequence>MTYPDLLGKLSVTQRDAVKSSCEEDLRAVLQDFHEALVQADKNDVFAAPVTDDVAPQYSSMISQPRDFGTMMDRLLKYKSFRDYFADVELVFSNAIAYNGWDGYIGGLVEDLQKYCFKFLLDAAGVDHQTLKVVSTRKAARPDSWNSSTSESEEEEDEEDEDEDDPSSAESESDWDEPGRKRQLRRPTRAVSTKKKVKRRY</sequence>
<evidence type="ECO:0000256" key="1">
    <source>
        <dbReference type="ARBA" id="ARBA00023117"/>
    </source>
</evidence>
<feature type="region of interest" description="Disordered" evidence="3">
    <location>
        <begin position="137"/>
        <end position="201"/>
    </location>
</feature>
<feature type="compositionally biased region" description="Acidic residues" evidence="3">
    <location>
        <begin position="151"/>
        <end position="176"/>
    </location>
</feature>
<dbReference type="Pfam" id="PF00439">
    <property type="entry name" value="Bromodomain"/>
    <property type="match status" value="1"/>
</dbReference>
<feature type="domain" description="Bromo" evidence="4">
    <location>
        <begin position="38"/>
        <end position="106"/>
    </location>
</feature>
<dbReference type="AlphaFoldDB" id="A0A3R7IRY0"/>
<dbReference type="InterPro" id="IPR001487">
    <property type="entry name" value="Bromodomain"/>
</dbReference>
<evidence type="ECO:0000313" key="6">
    <source>
        <dbReference type="Proteomes" id="UP000284657"/>
    </source>
</evidence>
<organism evidence="5 6">
    <name type="scientific">Phytophthora kernoviae</name>
    <dbReference type="NCBI Taxonomy" id="325452"/>
    <lineage>
        <taxon>Eukaryota</taxon>
        <taxon>Sar</taxon>
        <taxon>Stramenopiles</taxon>
        <taxon>Oomycota</taxon>
        <taxon>Peronosporomycetes</taxon>
        <taxon>Peronosporales</taxon>
        <taxon>Peronosporaceae</taxon>
        <taxon>Phytophthora</taxon>
    </lineage>
</organism>
<dbReference type="PANTHER" id="PTHR22881:SF27">
    <property type="entry name" value="BROMODOMAIN CONTAINING 7_9"/>
    <property type="match status" value="1"/>
</dbReference>
<dbReference type="PROSITE" id="PS50014">
    <property type="entry name" value="BROMODOMAIN_2"/>
    <property type="match status" value="1"/>
</dbReference>
<dbReference type="Proteomes" id="UP000284657">
    <property type="component" value="Unassembled WGS sequence"/>
</dbReference>
<dbReference type="EMBL" id="MBAD02002465">
    <property type="protein sequence ID" value="RLN47278.1"/>
    <property type="molecule type" value="Genomic_DNA"/>
</dbReference>
<proteinExistence type="predicted"/>
<dbReference type="Gene3D" id="1.20.920.10">
    <property type="entry name" value="Bromodomain-like"/>
    <property type="match status" value="1"/>
</dbReference>
<dbReference type="InterPro" id="IPR051831">
    <property type="entry name" value="Bromodomain_contain_prot"/>
</dbReference>
<evidence type="ECO:0000256" key="3">
    <source>
        <dbReference type="SAM" id="MobiDB-lite"/>
    </source>
</evidence>
<name>A0A3R7IRY0_9STRA</name>
<dbReference type="CDD" id="cd04369">
    <property type="entry name" value="Bromodomain"/>
    <property type="match status" value="1"/>
</dbReference>
<dbReference type="SUPFAM" id="SSF47370">
    <property type="entry name" value="Bromodomain"/>
    <property type="match status" value="1"/>
</dbReference>
<evidence type="ECO:0000259" key="4">
    <source>
        <dbReference type="PROSITE" id="PS50014"/>
    </source>
</evidence>
<accession>A0A3R7IRY0</accession>
<reference evidence="5 6" key="1">
    <citation type="submission" date="2018-07" db="EMBL/GenBank/DDBJ databases">
        <title>Genome sequencing of oomycete isolates from Chile give support for New Zealand origin for Phytophthora kernoviae and make available the first Nothophytophthora sp. genome.</title>
        <authorList>
            <person name="Studholme D.J."/>
            <person name="Sanfuentes E."/>
            <person name="Panda P."/>
            <person name="Hill R."/>
            <person name="Sambles C."/>
            <person name="Grant M."/>
            <person name="Williams N.M."/>
            <person name="Mcdougal R.L."/>
        </authorList>
    </citation>
    <scope>NUCLEOTIDE SEQUENCE [LARGE SCALE GENOMIC DNA]</scope>
    <source>
        <strain evidence="5">Chile7</strain>
    </source>
</reference>
<protein>
    <recommendedName>
        <fullName evidence="4">Bromo domain-containing protein</fullName>
    </recommendedName>
</protein>
<dbReference type="InterPro" id="IPR036427">
    <property type="entry name" value="Bromodomain-like_sf"/>
</dbReference>
<gene>
    <name evidence="5" type="ORF">BBJ29_003723</name>
</gene>
<dbReference type="PANTHER" id="PTHR22881">
    <property type="entry name" value="BROMODOMAIN CONTAINING PROTEIN"/>
    <property type="match status" value="1"/>
</dbReference>
<evidence type="ECO:0000313" key="5">
    <source>
        <dbReference type="EMBL" id="RLN47278.1"/>
    </source>
</evidence>
<evidence type="ECO:0000256" key="2">
    <source>
        <dbReference type="PROSITE-ProRule" id="PRU00035"/>
    </source>
</evidence>
<comment type="caution">
    <text evidence="5">The sequence shown here is derived from an EMBL/GenBank/DDBJ whole genome shotgun (WGS) entry which is preliminary data.</text>
</comment>
<keyword evidence="1 2" id="KW-0103">Bromodomain</keyword>